<gene>
    <name evidence="2" type="ORF">LG45_00655</name>
</gene>
<dbReference type="AlphaFoldDB" id="A0A095V394"/>
<evidence type="ECO:0000256" key="1">
    <source>
        <dbReference type="SAM" id="Coils"/>
    </source>
</evidence>
<name>A0A095V394_9FLAO</name>
<dbReference type="OrthoDB" id="1490774at2"/>
<feature type="coiled-coil region" evidence="1">
    <location>
        <begin position="271"/>
        <end position="378"/>
    </location>
</feature>
<keyword evidence="1" id="KW-0175">Coiled coil</keyword>
<keyword evidence="3" id="KW-1185">Reference proteome</keyword>
<sequence>MQKNSTIEQNEYAKDKFGKHVYILDVASGQKGYWCIGCGHEMQAVHGTVEHRKKYFRHVAKDVNIERKCTFSNEEYRHKLAIEILQFTKRIKVPSLYSYAQDGKTKVLIEESKFLEADHVRAELTFYEDDDGKVRWGKNPDIEERNLLIRPDLTFFNAKDEPILLLEIVVSHKINDEKKVKLKRLGIDTIQIKIPKDSEENIKKSLDTSNYTQWVYNNEQERTNFIQLSKRDRAQVLSSDEHEAKLFGESFECRKSEIGNLIRAIEKCLVGQRYRDNVFQLEQELSRVKRNTTVHRERHEELRNAIRERVRARHKDTLETIEREQEEYEAILGAENNKLQQQFDAAKRIQNENFGKLEERYRKKSRELESNERNLRAETIGMESTIESNESVGKKFGTIEQTTGNLQREIEGIERRRTSIRNNSESSRRRIESEFKQLKRDEQSKYTANYRSIRTRIDSLPEEFRKKNKSIEEYFRKEERRVRNNFELKEKSLEGEYKNFGDRIIRYMEGENTFRSELPDRIKNLLEAKRILSNWEEEYSTYKRYRLAIECIRKGDYKKWNK</sequence>
<comment type="caution">
    <text evidence="2">The sequence shown here is derived from an EMBL/GenBank/DDBJ whole genome shotgun (WGS) entry which is preliminary data.</text>
</comment>
<protein>
    <submittedName>
        <fullName evidence="2">Uncharacterized protein</fullName>
    </submittedName>
</protein>
<organism evidence="2 3">
    <name type="scientific">Flavobacterium aquatile LMG 4008 = ATCC 11947</name>
    <dbReference type="NCBI Taxonomy" id="1453498"/>
    <lineage>
        <taxon>Bacteria</taxon>
        <taxon>Pseudomonadati</taxon>
        <taxon>Bacteroidota</taxon>
        <taxon>Flavobacteriia</taxon>
        <taxon>Flavobacteriales</taxon>
        <taxon>Flavobacteriaceae</taxon>
        <taxon>Flavobacterium</taxon>
    </lineage>
</organism>
<accession>A0A095V394</accession>
<dbReference type="EMBL" id="JRHH01000001">
    <property type="protein sequence ID" value="KGD69325.1"/>
    <property type="molecule type" value="Genomic_DNA"/>
</dbReference>
<evidence type="ECO:0000313" key="2">
    <source>
        <dbReference type="EMBL" id="KGD69325.1"/>
    </source>
</evidence>
<dbReference type="Proteomes" id="UP000029554">
    <property type="component" value="Unassembled WGS sequence"/>
</dbReference>
<dbReference type="RefSeq" id="WP_035123414.1">
    <property type="nucleotide sequence ID" value="NZ_JRHH01000001.1"/>
</dbReference>
<dbReference type="STRING" id="1453498.LG45_00655"/>
<evidence type="ECO:0000313" key="3">
    <source>
        <dbReference type="Proteomes" id="UP000029554"/>
    </source>
</evidence>
<proteinExistence type="predicted"/>
<reference evidence="2 3" key="1">
    <citation type="submission" date="2014-09" db="EMBL/GenBank/DDBJ databases">
        <title>Whole Genome Shotgun of Flavobacterium aquatile LMG 4008.</title>
        <authorList>
            <person name="Gale A.N."/>
            <person name="Pipes S.E."/>
            <person name="Newman J.D."/>
        </authorList>
    </citation>
    <scope>NUCLEOTIDE SEQUENCE [LARGE SCALE GENOMIC DNA]</scope>
    <source>
        <strain evidence="2 3">LMG 4008</strain>
    </source>
</reference>
<dbReference type="eggNOG" id="ENOG5033S0M">
    <property type="taxonomic scope" value="Bacteria"/>
</dbReference>